<comment type="catalytic activity">
    <reaction evidence="6">
        <text>precorrin-2 + NAD(+) = sirohydrochlorin + NADH + 2 H(+)</text>
        <dbReference type="Rhea" id="RHEA:15613"/>
        <dbReference type="ChEBI" id="CHEBI:15378"/>
        <dbReference type="ChEBI" id="CHEBI:57540"/>
        <dbReference type="ChEBI" id="CHEBI:57945"/>
        <dbReference type="ChEBI" id="CHEBI:58351"/>
        <dbReference type="ChEBI" id="CHEBI:58827"/>
        <dbReference type="EC" id="1.3.1.76"/>
    </reaction>
</comment>
<dbReference type="STRING" id="341454.A0A4V3SHX6"/>
<dbReference type="PANTHER" id="PTHR35330:SF1">
    <property type="entry name" value="SIROHEME BIOSYNTHESIS PROTEIN MET8"/>
    <property type="match status" value="1"/>
</dbReference>
<dbReference type="EMBL" id="ML220147">
    <property type="protein sequence ID" value="TGZ77914.1"/>
    <property type="molecule type" value="Genomic_DNA"/>
</dbReference>
<dbReference type="Gene3D" id="3.30.160.110">
    <property type="entry name" value="Siroheme synthase, domain 2"/>
    <property type="match status" value="1"/>
</dbReference>
<keyword evidence="4" id="KW-0520">NAD</keyword>
<protein>
    <recommendedName>
        <fullName evidence="2">precorrin-2 dehydrogenase</fullName>
        <ecNumber evidence="2">1.3.1.76</ecNumber>
    </recommendedName>
</protein>
<dbReference type="AlphaFoldDB" id="A0A4V3SHX6"/>
<keyword evidence="3" id="KW-0560">Oxidoreductase</keyword>
<gene>
    <name evidence="10" type="ORF">EX30DRAFT_343654</name>
</gene>
<keyword evidence="11" id="KW-1185">Reference proteome</keyword>
<reference evidence="10 11" key="1">
    <citation type="submission" date="2019-04" db="EMBL/GenBank/DDBJ databases">
        <title>Comparative genomics and transcriptomics to analyze fruiting body development in filamentous ascomycetes.</title>
        <authorList>
            <consortium name="DOE Joint Genome Institute"/>
            <person name="Lutkenhaus R."/>
            <person name="Traeger S."/>
            <person name="Breuer J."/>
            <person name="Kuo A."/>
            <person name="Lipzen A."/>
            <person name="Pangilinan J."/>
            <person name="Dilworth D."/>
            <person name="Sandor L."/>
            <person name="Poggeler S."/>
            <person name="Barry K."/>
            <person name="Grigoriev I.V."/>
            <person name="Nowrousian M."/>
        </authorList>
    </citation>
    <scope>NUCLEOTIDE SEQUENCE [LARGE SCALE GENOMIC DNA]</scope>
    <source>
        <strain evidence="10 11">CBS 389.68</strain>
    </source>
</reference>
<dbReference type="EC" id="1.3.1.76" evidence="2"/>
<feature type="region of interest" description="Disordered" evidence="7">
    <location>
        <begin position="1"/>
        <end position="45"/>
    </location>
</feature>
<evidence type="ECO:0000256" key="3">
    <source>
        <dbReference type="ARBA" id="ARBA00023002"/>
    </source>
</evidence>
<proteinExistence type="predicted"/>
<evidence type="ECO:0000256" key="6">
    <source>
        <dbReference type="ARBA" id="ARBA00047561"/>
    </source>
</evidence>
<dbReference type="GO" id="GO:0019354">
    <property type="term" value="P:siroheme biosynthetic process"/>
    <property type="evidence" value="ECO:0007669"/>
    <property type="project" value="UniProtKB-UniPathway"/>
</dbReference>
<dbReference type="Pfam" id="PF13241">
    <property type="entry name" value="NAD_binding_7"/>
    <property type="match status" value="1"/>
</dbReference>
<dbReference type="FunCoup" id="A0A4V3SHX6">
    <property type="interactions" value="107"/>
</dbReference>
<dbReference type="UniPathway" id="UPA00262">
    <property type="reaction ID" value="UER00222"/>
</dbReference>
<dbReference type="InterPro" id="IPR006367">
    <property type="entry name" value="Sirohaem_synthase_N"/>
</dbReference>
<evidence type="ECO:0000313" key="11">
    <source>
        <dbReference type="Proteomes" id="UP000298138"/>
    </source>
</evidence>
<dbReference type="InParanoid" id="A0A4V3SHX6"/>
<feature type="domain" description="Siroheme synthase central" evidence="9">
    <location>
        <begin position="174"/>
        <end position="200"/>
    </location>
</feature>
<evidence type="ECO:0000256" key="7">
    <source>
        <dbReference type="SAM" id="MobiDB-lite"/>
    </source>
</evidence>
<dbReference type="InterPro" id="IPR028281">
    <property type="entry name" value="Sirohaem_synthase_central"/>
</dbReference>
<dbReference type="NCBIfam" id="TIGR01470">
    <property type="entry name" value="cysG_Nterm"/>
    <property type="match status" value="1"/>
</dbReference>
<dbReference type="SUPFAM" id="SSF51735">
    <property type="entry name" value="NAD(P)-binding Rossmann-fold domains"/>
    <property type="match status" value="1"/>
</dbReference>
<keyword evidence="5" id="KW-0627">Porphyrin biosynthesis</keyword>
<dbReference type="InterPro" id="IPR036291">
    <property type="entry name" value="NAD(P)-bd_dom_sf"/>
</dbReference>
<dbReference type="GO" id="GO:0043115">
    <property type="term" value="F:precorrin-2 dehydrogenase activity"/>
    <property type="evidence" value="ECO:0007669"/>
    <property type="project" value="UniProtKB-EC"/>
</dbReference>
<feature type="non-terminal residue" evidence="10">
    <location>
        <position position="285"/>
    </location>
</feature>
<sequence>MSSASTTSRSTGSSGSTAITTPSVAAPAAPAPSATKDVNDEGSKYPPIQPGGSLIIAWQIRNKPVLVVGGGHVAATRLVSLLNADAHIHVVCPRSGLCPEVQYRIKTQPSITYHPQTFHPSLLESLQPSLVLTAIDDPAASSSIYRLCHSLRIPVNVADVPPECDFYFGSVHRDGPLQVMVSTNGNGPKLANLVRRRIAESLPVGIGDAVVKVGQLRRRLRKVAPRIEDGNRRMEWMSRLCEQWTLKELCRLDDALIEEVLKGYQEGRVPRYRDVAPKEAVEEEA</sequence>
<dbReference type="Gene3D" id="3.40.50.720">
    <property type="entry name" value="NAD(P)-binding Rossmann-like Domain"/>
    <property type="match status" value="1"/>
</dbReference>
<dbReference type="SUPFAM" id="SSF75615">
    <property type="entry name" value="Siroheme synthase middle domains-like"/>
    <property type="match status" value="1"/>
</dbReference>
<dbReference type="Pfam" id="PF14824">
    <property type="entry name" value="Sirohm_synth_M"/>
    <property type="match status" value="1"/>
</dbReference>
<dbReference type="InterPro" id="IPR028162">
    <property type="entry name" value="Met8_C"/>
</dbReference>
<feature type="compositionally biased region" description="Low complexity" evidence="7">
    <location>
        <begin position="1"/>
        <end position="35"/>
    </location>
</feature>
<dbReference type="PANTHER" id="PTHR35330">
    <property type="entry name" value="SIROHEME BIOSYNTHESIS PROTEIN MET8"/>
    <property type="match status" value="1"/>
</dbReference>
<comment type="pathway">
    <text evidence="1">Porphyrin-containing compound metabolism; siroheme biosynthesis; sirohydrochlorin from precorrin-2: step 1/1.</text>
</comment>
<dbReference type="GO" id="GO:0004325">
    <property type="term" value="F:ferrochelatase activity"/>
    <property type="evidence" value="ECO:0007669"/>
    <property type="project" value="InterPro"/>
</dbReference>
<organism evidence="10 11">
    <name type="scientific">Ascodesmis nigricans</name>
    <dbReference type="NCBI Taxonomy" id="341454"/>
    <lineage>
        <taxon>Eukaryota</taxon>
        <taxon>Fungi</taxon>
        <taxon>Dikarya</taxon>
        <taxon>Ascomycota</taxon>
        <taxon>Pezizomycotina</taxon>
        <taxon>Pezizomycetes</taxon>
        <taxon>Pezizales</taxon>
        <taxon>Ascodesmidaceae</taxon>
        <taxon>Ascodesmis</taxon>
    </lineage>
</organism>
<evidence type="ECO:0000256" key="2">
    <source>
        <dbReference type="ARBA" id="ARBA00012400"/>
    </source>
</evidence>
<evidence type="ECO:0000256" key="5">
    <source>
        <dbReference type="ARBA" id="ARBA00023244"/>
    </source>
</evidence>
<evidence type="ECO:0000259" key="8">
    <source>
        <dbReference type="Pfam" id="PF14823"/>
    </source>
</evidence>
<dbReference type="Gene3D" id="1.10.3280.10">
    <property type="entry name" value="Siroheme synthase, domain 3"/>
    <property type="match status" value="1"/>
</dbReference>
<dbReference type="InterPro" id="IPR028161">
    <property type="entry name" value="Met8-like"/>
</dbReference>
<dbReference type="Proteomes" id="UP000298138">
    <property type="component" value="Unassembled WGS sequence"/>
</dbReference>
<evidence type="ECO:0000256" key="4">
    <source>
        <dbReference type="ARBA" id="ARBA00023027"/>
    </source>
</evidence>
<accession>A0A4V3SHX6</accession>
<evidence type="ECO:0000313" key="10">
    <source>
        <dbReference type="EMBL" id="TGZ77914.1"/>
    </source>
</evidence>
<feature type="domain" description="Siroheme biosynthesis protein Met8 C-terminal" evidence="8">
    <location>
        <begin position="203"/>
        <end position="270"/>
    </location>
</feature>
<dbReference type="OrthoDB" id="1721126at2759"/>
<evidence type="ECO:0000256" key="1">
    <source>
        <dbReference type="ARBA" id="ARBA00005010"/>
    </source>
</evidence>
<dbReference type="Pfam" id="PF14823">
    <property type="entry name" value="Sirohm_synth_C"/>
    <property type="match status" value="1"/>
</dbReference>
<evidence type="ECO:0000259" key="9">
    <source>
        <dbReference type="Pfam" id="PF14824"/>
    </source>
</evidence>
<name>A0A4V3SHX6_9PEZI</name>